<comment type="caution">
    <text evidence="2">The sequence shown here is derived from an EMBL/GenBank/DDBJ whole genome shotgun (WGS) entry which is preliminary data.</text>
</comment>
<dbReference type="InterPro" id="IPR045046">
    <property type="entry name" value="Vps9-like"/>
</dbReference>
<dbReference type="InterPro" id="IPR037191">
    <property type="entry name" value="VPS9_dom_sf"/>
</dbReference>
<dbReference type="Proteomes" id="UP001066276">
    <property type="component" value="Chromosome 12"/>
</dbReference>
<dbReference type="Gene3D" id="1.20.1050.80">
    <property type="entry name" value="VPS9 domain"/>
    <property type="match status" value="1"/>
</dbReference>
<dbReference type="AlphaFoldDB" id="A0AAV7L3E7"/>
<dbReference type="SUPFAM" id="SSF109993">
    <property type="entry name" value="VPS9 domain"/>
    <property type="match status" value="1"/>
</dbReference>
<evidence type="ECO:0000259" key="1">
    <source>
        <dbReference type="PROSITE" id="PS51205"/>
    </source>
</evidence>
<organism evidence="2 3">
    <name type="scientific">Pleurodeles waltl</name>
    <name type="common">Iberian ribbed newt</name>
    <dbReference type="NCBI Taxonomy" id="8319"/>
    <lineage>
        <taxon>Eukaryota</taxon>
        <taxon>Metazoa</taxon>
        <taxon>Chordata</taxon>
        <taxon>Craniata</taxon>
        <taxon>Vertebrata</taxon>
        <taxon>Euteleostomi</taxon>
        <taxon>Amphibia</taxon>
        <taxon>Batrachia</taxon>
        <taxon>Caudata</taxon>
        <taxon>Salamandroidea</taxon>
        <taxon>Salamandridae</taxon>
        <taxon>Pleurodelinae</taxon>
        <taxon>Pleurodeles</taxon>
    </lineage>
</organism>
<gene>
    <name evidence="2" type="ORF">NDU88_004008</name>
</gene>
<dbReference type="PANTHER" id="PTHR23101:SF98">
    <property type="entry name" value="VPS9 DOMAIN-CONTAINING PROTEIN 1"/>
    <property type="match status" value="1"/>
</dbReference>
<keyword evidence="3" id="KW-1185">Reference proteome</keyword>
<dbReference type="Pfam" id="PF02204">
    <property type="entry name" value="VPS9"/>
    <property type="match status" value="1"/>
</dbReference>
<dbReference type="SMART" id="SM00167">
    <property type="entry name" value="VPS9"/>
    <property type="match status" value="1"/>
</dbReference>
<name>A0AAV7L3E7_PLEWA</name>
<dbReference type="EMBL" id="JANPWB010000016">
    <property type="protein sequence ID" value="KAJ1083853.1"/>
    <property type="molecule type" value="Genomic_DNA"/>
</dbReference>
<dbReference type="InterPro" id="IPR003123">
    <property type="entry name" value="VPS9"/>
</dbReference>
<sequence>MAVAFSGEGTLKPLQIAMKLANGAVELDASSRDKEAYVEYLKSISYISQILLDEAERITEDGSEVVTPDTPKMLKLLEQCLERAKTTAAKLEKCMAKSVADSTHNITSAPVPELSSTIVAGPETVTIHRRGLSDEGGNSLLFPPPEVFQMMQAAEAQYSKKELTPLEEASRQNQKLRAAYEARLARLNPKQAIQKTSLTLSLQRQMMENLVIAKAREETLQRKMEERRLRLQEEASRRFSSSVTITPEEEEQRSFYTAVLEYEQDNEWPRNWKSRIKTHPNDLSLVAGLVFHILSFHDHPVSQLLRNLQYRIYCKLYPVISKISADPPKTSNISAQSLSTQELLRPTPVGHRLKSSQSLHCITSVQENNRINKQGMRHSLSTMPLIEDLCVDQEVEQDIEDQVLHRTEDRTQKDIESPFEDLGPLLVETGMKGLSVTIETNMQVLTAEEHLKRIVKDIHSAIDRLLSLILLSFDFPSDASSKDQCVECIEEVFFPPIWPALLALYRIVYKCREAALLRSMEMYQNAHLSAFGVPSKLFPQDVLPLLSSYPYRSAVEELRSITMENLPQKKLEIIVRTLRLICECAEDYCNRGETKPQPSTAAIGADDLLPILSYVVLKSHLPQLVSECVALEEFIHEGYLIGEEGYCLTSLQSALTYVESLHRGTVQL</sequence>
<feature type="domain" description="VPS9" evidence="1">
    <location>
        <begin position="510"/>
        <end position="667"/>
    </location>
</feature>
<dbReference type="GO" id="GO:0005085">
    <property type="term" value="F:guanyl-nucleotide exchange factor activity"/>
    <property type="evidence" value="ECO:0007669"/>
    <property type="project" value="InterPro"/>
</dbReference>
<reference evidence="2" key="1">
    <citation type="journal article" date="2022" name="bioRxiv">
        <title>Sequencing and chromosome-scale assembly of the giantPleurodeles waltlgenome.</title>
        <authorList>
            <person name="Brown T."/>
            <person name="Elewa A."/>
            <person name="Iarovenko S."/>
            <person name="Subramanian E."/>
            <person name="Araus A.J."/>
            <person name="Petzold A."/>
            <person name="Susuki M."/>
            <person name="Suzuki K.-i.T."/>
            <person name="Hayashi T."/>
            <person name="Toyoda A."/>
            <person name="Oliveira C."/>
            <person name="Osipova E."/>
            <person name="Leigh N.D."/>
            <person name="Simon A."/>
            <person name="Yun M.H."/>
        </authorList>
    </citation>
    <scope>NUCLEOTIDE SEQUENCE</scope>
    <source>
        <strain evidence="2">20211129_DDA</strain>
        <tissue evidence="2">Liver</tissue>
    </source>
</reference>
<dbReference type="GO" id="GO:0031267">
    <property type="term" value="F:small GTPase binding"/>
    <property type="evidence" value="ECO:0007669"/>
    <property type="project" value="TreeGrafter"/>
</dbReference>
<protein>
    <recommendedName>
        <fullName evidence="1">VPS9 domain-containing protein</fullName>
    </recommendedName>
</protein>
<accession>A0AAV7L3E7</accession>
<proteinExistence type="predicted"/>
<dbReference type="GO" id="GO:0005829">
    <property type="term" value="C:cytosol"/>
    <property type="evidence" value="ECO:0007669"/>
    <property type="project" value="TreeGrafter"/>
</dbReference>
<dbReference type="PROSITE" id="PS51205">
    <property type="entry name" value="VPS9"/>
    <property type="match status" value="1"/>
</dbReference>
<evidence type="ECO:0000313" key="2">
    <source>
        <dbReference type="EMBL" id="KAJ1083853.1"/>
    </source>
</evidence>
<dbReference type="GO" id="GO:0030139">
    <property type="term" value="C:endocytic vesicle"/>
    <property type="evidence" value="ECO:0007669"/>
    <property type="project" value="TreeGrafter"/>
</dbReference>
<dbReference type="PANTHER" id="PTHR23101">
    <property type="entry name" value="RAB GDP/GTP EXCHANGE FACTOR"/>
    <property type="match status" value="1"/>
</dbReference>
<dbReference type="GO" id="GO:0016192">
    <property type="term" value="P:vesicle-mediated transport"/>
    <property type="evidence" value="ECO:0007669"/>
    <property type="project" value="InterPro"/>
</dbReference>
<evidence type="ECO:0000313" key="3">
    <source>
        <dbReference type="Proteomes" id="UP001066276"/>
    </source>
</evidence>